<proteinExistence type="predicted"/>
<evidence type="ECO:0000313" key="1">
    <source>
        <dbReference type="EMBL" id="NUY02153.1"/>
    </source>
</evidence>
<dbReference type="Proteomes" id="UP000594380">
    <property type="component" value="Unassembled WGS sequence"/>
</dbReference>
<organism evidence="1 2">
    <name type="scientific">Paraburkholderia youngii</name>
    <dbReference type="NCBI Taxonomy" id="2782701"/>
    <lineage>
        <taxon>Bacteria</taxon>
        <taxon>Pseudomonadati</taxon>
        <taxon>Pseudomonadota</taxon>
        <taxon>Betaproteobacteria</taxon>
        <taxon>Burkholderiales</taxon>
        <taxon>Burkholderiaceae</taxon>
        <taxon>Paraburkholderia</taxon>
    </lineage>
</organism>
<dbReference type="GeneID" id="301102854"/>
<comment type="caution">
    <text evidence="1">The sequence shown here is derived from an EMBL/GenBank/DDBJ whole genome shotgun (WGS) entry which is preliminary data.</text>
</comment>
<protein>
    <submittedName>
        <fullName evidence="1">Uncharacterized protein</fullName>
    </submittedName>
</protein>
<evidence type="ECO:0000313" key="2">
    <source>
        <dbReference type="Proteomes" id="UP000594380"/>
    </source>
</evidence>
<accession>A0A7Y6K299</accession>
<dbReference type="EMBL" id="JAALDK010000001">
    <property type="protein sequence ID" value="NUY02153.1"/>
    <property type="molecule type" value="Genomic_DNA"/>
</dbReference>
<dbReference type="RefSeq" id="WP_176108565.1">
    <property type="nucleotide sequence ID" value="NZ_JAALDK010000001.1"/>
</dbReference>
<dbReference type="AlphaFoldDB" id="A0A7Y6K299"/>
<gene>
    <name evidence="1" type="ORF">G5S42_21145</name>
</gene>
<reference evidence="1 2" key="1">
    <citation type="submission" date="2020-02" db="EMBL/GenBank/DDBJ databases">
        <title>Paraburkholderia simonii sp. nov. and Paraburkholderia youngii sp. nov. Brazilian and Mexican Mimosa-associated rhizobia.</title>
        <authorList>
            <person name="Mavima L."/>
            <person name="Beukes C.W."/>
            <person name="Chan W.Y."/>
            <person name="Palmer M."/>
            <person name="De Meyer S.E."/>
            <person name="James E.K."/>
            <person name="Venter S.N."/>
            <person name="Steenkamp E.T."/>
        </authorList>
    </citation>
    <scope>NUCLEOTIDE SEQUENCE [LARGE SCALE GENOMIC DNA]</scope>
    <source>
        <strain evidence="1 2">JPY169</strain>
    </source>
</reference>
<name>A0A7Y6K299_9BURK</name>
<sequence>MRAGDDSIHGPIGASIMANAVCQNGSKCILVDSGARSFSLSGAKQAVMRRLKRSNQRAREFCYAMQIGCADYSLLIE</sequence>